<comment type="similarity">
    <text evidence="6">Belongs to the ABC-4 integral membrane protein family.</text>
</comment>
<organism evidence="10 11">
    <name type="scientific">Croceicoccus mobilis</name>
    <dbReference type="NCBI Taxonomy" id="1703339"/>
    <lineage>
        <taxon>Bacteria</taxon>
        <taxon>Pseudomonadati</taxon>
        <taxon>Pseudomonadota</taxon>
        <taxon>Alphaproteobacteria</taxon>
        <taxon>Sphingomonadales</taxon>
        <taxon>Erythrobacteraceae</taxon>
        <taxon>Croceicoccus</taxon>
    </lineage>
</organism>
<dbReference type="InterPro" id="IPR050250">
    <property type="entry name" value="Macrolide_Exporter_MacB"/>
</dbReference>
<comment type="caution">
    <text evidence="10">The sequence shown here is derived from an EMBL/GenBank/DDBJ whole genome shotgun (WGS) entry which is preliminary data.</text>
</comment>
<protein>
    <recommendedName>
        <fullName evidence="12">ABC transporter permease</fullName>
    </recommendedName>
</protein>
<proteinExistence type="inferred from homology"/>
<evidence type="ECO:0000256" key="3">
    <source>
        <dbReference type="ARBA" id="ARBA00022692"/>
    </source>
</evidence>
<evidence type="ECO:0000256" key="6">
    <source>
        <dbReference type="ARBA" id="ARBA00038076"/>
    </source>
</evidence>
<name>A0A916YWT9_9SPHN</name>
<dbReference type="RefSeq" id="WP_066775503.1">
    <property type="nucleotide sequence ID" value="NZ_BMIP01000002.1"/>
</dbReference>
<evidence type="ECO:0000256" key="1">
    <source>
        <dbReference type="ARBA" id="ARBA00004651"/>
    </source>
</evidence>
<keyword evidence="4 7" id="KW-1133">Transmembrane helix</keyword>
<dbReference type="InterPro" id="IPR025857">
    <property type="entry name" value="MacB_PCD"/>
</dbReference>
<dbReference type="Pfam" id="PF02687">
    <property type="entry name" value="FtsX"/>
    <property type="match status" value="1"/>
</dbReference>
<dbReference type="Pfam" id="PF12704">
    <property type="entry name" value="MacB_PCD"/>
    <property type="match status" value="1"/>
</dbReference>
<sequence length="481" mass="49871">MGTNVRLALKALMQNRLQAMLTLLGMSVGVAMVVVVFGLGLGAQRSIESQIERAGPTRVMIRAGNYVPPGVDTTGQYDSSGGELSGGSVSLGMGGEYSGTIDMSKFGAVADARESARKAKRTRFMSPATPLGEAEIAAARAMANVRAVSGELAGNVSLDDGAGLPANIVRLIGFGPDGPDMSGWKVLEGRLPNPFEHRGWAPVAVIAPAVAQRLWPNAKSPIDKTLPIAGMEAKIIGVVDADAAGGALVPMVYVPSSLAMKLLGRDDYDSIAIRTTSIAETSAVAKAVSEKLRELHDLPEDMVNDFRVETQSNAALPVLGSDPRMARAVHSNSKGLEEATWVEMAKSLRQAGRTFTLLLAGAAAVSLLVGGIGIMNIMLVSVAARTREIGLRMAVGARAHDVMLQFLVESVTLSTLGGLCGIGLGIGGLLISEYGLHWATALSPAMMVIAVAMAAITGVAFGLGPARAAARLDPVVALRSE</sequence>
<feature type="transmembrane region" description="Helical" evidence="7">
    <location>
        <begin position="404"/>
        <end position="431"/>
    </location>
</feature>
<reference evidence="10" key="2">
    <citation type="submission" date="2020-09" db="EMBL/GenBank/DDBJ databases">
        <authorList>
            <person name="Sun Q."/>
            <person name="Zhou Y."/>
        </authorList>
    </citation>
    <scope>NUCLEOTIDE SEQUENCE</scope>
    <source>
        <strain evidence="10">CGMCC 1.15360</strain>
    </source>
</reference>
<keyword evidence="5 7" id="KW-0472">Membrane</keyword>
<feature type="transmembrane region" description="Helical" evidence="7">
    <location>
        <begin position="437"/>
        <end position="463"/>
    </location>
</feature>
<comment type="subcellular location">
    <subcellularLocation>
        <location evidence="1">Cell membrane</location>
        <topology evidence="1">Multi-pass membrane protein</topology>
    </subcellularLocation>
</comment>
<dbReference type="OrthoDB" id="9770036at2"/>
<keyword evidence="3 7" id="KW-0812">Transmembrane</keyword>
<dbReference type="Proteomes" id="UP000612349">
    <property type="component" value="Unassembled WGS sequence"/>
</dbReference>
<evidence type="ECO:0000256" key="5">
    <source>
        <dbReference type="ARBA" id="ARBA00023136"/>
    </source>
</evidence>
<accession>A0A916YWT9</accession>
<evidence type="ECO:0008006" key="12">
    <source>
        <dbReference type="Google" id="ProtNLM"/>
    </source>
</evidence>
<feature type="transmembrane region" description="Helical" evidence="7">
    <location>
        <begin position="357"/>
        <end position="383"/>
    </location>
</feature>
<keyword evidence="11" id="KW-1185">Reference proteome</keyword>
<dbReference type="GO" id="GO:0005886">
    <property type="term" value="C:plasma membrane"/>
    <property type="evidence" value="ECO:0007669"/>
    <property type="project" value="UniProtKB-SubCell"/>
</dbReference>
<evidence type="ECO:0000256" key="2">
    <source>
        <dbReference type="ARBA" id="ARBA00022475"/>
    </source>
</evidence>
<evidence type="ECO:0000256" key="4">
    <source>
        <dbReference type="ARBA" id="ARBA00022989"/>
    </source>
</evidence>
<feature type="transmembrane region" description="Helical" evidence="7">
    <location>
        <begin position="21"/>
        <end position="43"/>
    </location>
</feature>
<feature type="domain" description="ABC3 transporter permease C-terminal" evidence="8">
    <location>
        <begin position="362"/>
        <end position="474"/>
    </location>
</feature>
<dbReference type="PANTHER" id="PTHR30572">
    <property type="entry name" value="MEMBRANE COMPONENT OF TRANSPORTER-RELATED"/>
    <property type="match status" value="1"/>
</dbReference>
<evidence type="ECO:0000256" key="7">
    <source>
        <dbReference type="SAM" id="Phobius"/>
    </source>
</evidence>
<evidence type="ECO:0000313" key="11">
    <source>
        <dbReference type="Proteomes" id="UP000612349"/>
    </source>
</evidence>
<dbReference type="AlphaFoldDB" id="A0A916YWT9"/>
<evidence type="ECO:0000259" key="8">
    <source>
        <dbReference type="Pfam" id="PF02687"/>
    </source>
</evidence>
<feature type="domain" description="MacB-like periplasmic core" evidence="9">
    <location>
        <begin position="20"/>
        <end position="289"/>
    </location>
</feature>
<evidence type="ECO:0000259" key="9">
    <source>
        <dbReference type="Pfam" id="PF12704"/>
    </source>
</evidence>
<gene>
    <name evidence="10" type="ORF">GCM10010990_13870</name>
</gene>
<reference evidence="10" key="1">
    <citation type="journal article" date="2014" name="Int. J. Syst. Evol. Microbiol.">
        <title>Complete genome sequence of Corynebacterium casei LMG S-19264T (=DSM 44701T), isolated from a smear-ripened cheese.</title>
        <authorList>
            <consortium name="US DOE Joint Genome Institute (JGI-PGF)"/>
            <person name="Walter F."/>
            <person name="Albersmeier A."/>
            <person name="Kalinowski J."/>
            <person name="Ruckert C."/>
        </authorList>
    </citation>
    <scope>NUCLEOTIDE SEQUENCE</scope>
    <source>
        <strain evidence="10">CGMCC 1.15360</strain>
    </source>
</reference>
<dbReference type="PANTHER" id="PTHR30572:SF4">
    <property type="entry name" value="ABC TRANSPORTER PERMEASE YTRF"/>
    <property type="match status" value="1"/>
</dbReference>
<evidence type="ECO:0000313" key="10">
    <source>
        <dbReference type="EMBL" id="GGD65601.1"/>
    </source>
</evidence>
<dbReference type="InterPro" id="IPR003838">
    <property type="entry name" value="ABC3_permease_C"/>
</dbReference>
<keyword evidence="2" id="KW-1003">Cell membrane</keyword>
<dbReference type="GO" id="GO:0022857">
    <property type="term" value="F:transmembrane transporter activity"/>
    <property type="evidence" value="ECO:0007669"/>
    <property type="project" value="TreeGrafter"/>
</dbReference>
<dbReference type="EMBL" id="BMIP01000002">
    <property type="protein sequence ID" value="GGD65601.1"/>
    <property type="molecule type" value="Genomic_DNA"/>
</dbReference>